<dbReference type="Proteomes" id="UP001066276">
    <property type="component" value="Chromosome 3_1"/>
</dbReference>
<protein>
    <submittedName>
        <fullName evidence="1">Uncharacterized protein</fullName>
    </submittedName>
</protein>
<accession>A0AAV7UDC0</accession>
<gene>
    <name evidence="1" type="ORF">NDU88_003442</name>
</gene>
<sequence length="142" mass="15838">MWETSKILILPQEEGDTVRTARRSNLNTLNAMMVRPKGSNQQVRSLSEMGAPPMGLPPRGDHVLQDNDVKFAHLLVAVQDLEVTLELKLDTINKDMGHMHEEHNKLKARVSTCDVTIKEMQPVLTDAQTVLAFCSSSGPYET</sequence>
<evidence type="ECO:0000313" key="1">
    <source>
        <dbReference type="EMBL" id="KAJ1186661.1"/>
    </source>
</evidence>
<evidence type="ECO:0000313" key="2">
    <source>
        <dbReference type="Proteomes" id="UP001066276"/>
    </source>
</evidence>
<name>A0AAV7UDC0_PLEWA</name>
<dbReference type="EMBL" id="JANPWB010000005">
    <property type="protein sequence ID" value="KAJ1186661.1"/>
    <property type="molecule type" value="Genomic_DNA"/>
</dbReference>
<dbReference type="AlphaFoldDB" id="A0AAV7UDC0"/>
<organism evidence="1 2">
    <name type="scientific">Pleurodeles waltl</name>
    <name type="common">Iberian ribbed newt</name>
    <dbReference type="NCBI Taxonomy" id="8319"/>
    <lineage>
        <taxon>Eukaryota</taxon>
        <taxon>Metazoa</taxon>
        <taxon>Chordata</taxon>
        <taxon>Craniata</taxon>
        <taxon>Vertebrata</taxon>
        <taxon>Euteleostomi</taxon>
        <taxon>Amphibia</taxon>
        <taxon>Batrachia</taxon>
        <taxon>Caudata</taxon>
        <taxon>Salamandroidea</taxon>
        <taxon>Salamandridae</taxon>
        <taxon>Pleurodelinae</taxon>
        <taxon>Pleurodeles</taxon>
    </lineage>
</organism>
<keyword evidence="2" id="KW-1185">Reference proteome</keyword>
<reference evidence="1" key="1">
    <citation type="journal article" date="2022" name="bioRxiv">
        <title>Sequencing and chromosome-scale assembly of the giantPleurodeles waltlgenome.</title>
        <authorList>
            <person name="Brown T."/>
            <person name="Elewa A."/>
            <person name="Iarovenko S."/>
            <person name="Subramanian E."/>
            <person name="Araus A.J."/>
            <person name="Petzold A."/>
            <person name="Susuki M."/>
            <person name="Suzuki K.-i.T."/>
            <person name="Hayashi T."/>
            <person name="Toyoda A."/>
            <person name="Oliveira C."/>
            <person name="Osipova E."/>
            <person name="Leigh N.D."/>
            <person name="Simon A."/>
            <person name="Yun M.H."/>
        </authorList>
    </citation>
    <scope>NUCLEOTIDE SEQUENCE</scope>
    <source>
        <strain evidence="1">20211129_DDA</strain>
        <tissue evidence="1">Liver</tissue>
    </source>
</reference>
<proteinExistence type="predicted"/>
<comment type="caution">
    <text evidence="1">The sequence shown here is derived from an EMBL/GenBank/DDBJ whole genome shotgun (WGS) entry which is preliminary data.</text>
</comment>